<keyword evidence="8 10" id="KW-0067">ATP-binding</keyword>
<keyword evidence="7" id="KW-0106">Calcium</keyword>
<dbReference type="FunFam" id="1.10.238.10:FF:000001">
    <property type="entry name" value="Calmodulin 1"/>
    <property type="match status" value="1"/>
</dbReference>
<comment type="subunit">
    <text evidence="2">Monomer.</text>
</comment>
<dbReference type="Pfam" id="PF13499">
    <property type="entry name" value="EF-hand_7"/>
    <property type="match status" value="2"/>
</dbReference>
<dbReference type="OrthoDB" id="40902at2759"/>
<accession>A0A0G4EWG0</accession>
<dbReference type="SUPFAM" id="SSF47473">
    <property type="entry name" value="EF-hand"/>
    <property type="match status" value="1"/>
</dbReference>
<dbReference type="InterPro" id="IPR000719">
    <property type="entry name" value="Prot_kinase_dom"/>
</dbReference>
<keyword evidence="6" id="KW-0418">Kinase</keyword>
<evidence type="ECO:0000256" key="1">
    <source>
        <dbReference type="ARBA" id="ARBA00001946"/>
    </source>
</evidence>
<dbReference type="PROSITE" id="PS00018">
    <property type="entry name" value="EF_HAND_1"/>
    <property type="match status" value="1"/>
</dbReference>
<feature type="region of interest" description="Disordered" evidence="11">
    <location>
        <begin position="632"/>
        <end position="660"/>
    </location>
</feature>
<evidence type="ECO:0008006" key="16">
    <source>
        <dbReference type="Google" id="ProtNLM"/>
    </source>
</evidence>
<feature type="compositionally biased region" description="Low complexity" evidence="11">
    <location>
        <begin position="115"/>
        <end position="131"/>
    </location>
</feature>
<protein>
    <recommendedName>
        <fullName evidence="16">Calmodulin</fullName>
    </recommendedName>
</protein>
<evidence type="ECO:0000256" key="3">
    <source>
        <dbReference type="ARBA" id="ARBA00022527"/>
    </source>
</evidence>
<dbReference type="CDD" id="cd05117">
    <property type="entry name" value="STKc_CAMK"/>
    <property type="match status" value="1"/>
</dbReference>
<evidence type="ECO:0000256" key="4">
    <source>
        <dbReference type="ARBA" id="ARBA00022679"/>
    </source>
</evidence>
<dbReference type="InParanoid" id="A0A0G4EWG0"/>
<dbReference type="PROSITE" id="PS00107">
    <property type="entry name" value="PROTEIN_KINASE_ATP"/>
    <property type="match status" value="1"/>
</dbReference>
<dbReference type="InterPro" id="IPR011009">
    <property type="entry name" value="Kinase-like_dom_sf"/>
</dbReference>
<dbReference type="VEuPathDB" id="CryptoDB:Vbra_13705"/>
<evidence type="ECO:0000256" key="5">
    <source>
        <dbReference type="ARBA" id="ARBA00022741"/>
    </source>
</evidence>
<feature type="compositionally biased region" description="Polar residues" evidence="11">
    <location>
        <begin position="1"/>
        <end position="14"/>
    </location>
</feature>
<evidence type="ECO:0000256" key="9">
    <source>
        <dbReference type="ARBA" id="ARBA00024334"/>
    </source>
</evidence>
<comment type="cofactor">
    <cofactor evidence="1">
        <name>Mg(2+)</name>
        <dbReference type="ChEBI" id="CHEBI:18420"/>
    </cofactor>
</comment>
<dbReference type="PANTHER" id="PTHR24349">
    <property type="entry name" value="SERINE/THREONINE-PROTEIN KINASE"/>
    <property type="match status" value="1"/>
</dbReference>
<dbReference type="SMART" id="SM00054">
    <property type="entry name" value="EFh"/>
    <property type="match status" value="4"/>
</dbReference>
<evidence type="ECO:0000259" key="12">
    <source>
        <dbReference type="PROSITE" id="PS50011"/>
    </source>
</evidence>
<dbReference type="PROSITE" id="PS50222">
    <property type="entry name" value="EF_HAND_2"/>
    <property type="match status" value="2"/>
</dbReference>
<evidence type="ECO:0000256" key="6">
    <source>
        <dbReference type="ARBA" id="ARBA00022777"/>
    </source>
</evidence>
<evidence type="ECO:0000256" key="8">
    <source>
        <dbReference type="ARBA" id="ARBA00022840"/>
    </source>
</evidence>
<dbReference type="SMART" id="SM00220">
    <property type="entry name" value="S_TKc"/>
    <property type="match status" value="1"/>
</dbReference>
<comment type="similarity">
    <text evidence="9">Belongs to the protein kinase superfamily. Ser/Thr protein kinase family. CDPK subfamily.</text>
</comment>
<sequence>MKLLLSSTSSCANQSRSTRPRGPSSSTRKSAKTHVNNINPHAPQHQYAPSMGCASTKASTKDTVATASQDNSPVRMQMDTEQAESQPKGKGQKPHISIEDVADPAESDGSSKGNATRAMSMSTSASTPASRRFTDQISRSNYLHSRIRRHEDVLSHYKVEGETVLGTGISGAVRVATHRESGRKYALKSLSTENVSPKKAAMLFNEVSIYLQLDHPNIAKLIEVYEDDNAVHLIMELCTGKELYDRLATRRKYSERDAANVTRQMLKAINYCHKHKICHRDLKLENWVYANTSPDAALKLIDFGFSRIFNPGVPMTAMHGTVYYVSPEVMDGAYNEVCDIWSVGVIVYMLLSGSPPFNGSHDHEILAKIRRGVFHFNGPRWEGISDDAKDFIRFLLRRRASERPTAEQALQHPWITQVRAPYEDVAIDVAVLQNMRKFSLANHMKRSALALVALSMNSAEVDDLEKIFKKLDKDGNGTITLNELQDVLMHRLAIPEAEAQRIFQAMDQSGDHELHYCEFLAATLQAKFVLQEHVIREAFQKFDVDHTGYISVDNLRTVLGETYNGTKIEEIIKGCDFRGTGVIEYDEFLTALTSDDVLTFNLDLDNEDGANQDNPDGFAVIKQMSRNVFDLGDSFKPSPPRGGLHSDLGEIQEDATPMQE</sequence>
<reference evidence="14 15" key="1">
    <citation type="submission" date="2014-11" db="EMBL/GenBank/DDBJ databases">
        <authorList>
            <person name="Zhu J."/>
            <person name="Qi W."/>
            <person name="Song R."/>
        </authorList>
    </citation>
    <scope>NUCLEOTIDE SEQUENCE [LARGE SCALE GENOMIC DNA]</scope>
</reference>
<dbReference type="Proteomes" id="UP000041254">
    <property type="component" value="Unassembled WGS sequence"/>
</dbReference>
<dbReference type="PROSITE" id="PS50011">
    <property type="entry name" value="PROTEIN_KINASE_DOM"/>
    <property type="match status" value="1"/>
</dbReference>
<keyword evidence="15" id="KW-1185">Reference proteome</keyword>
<evidence type="ECO:0000313" key="15">
    <source>
        <dbReference type="Proteomes" id="UP000041254"/>
    </source>
</evidence>
<organism evidence="14 15">
    <name type="scientific">Vitrella brassicaformis (strain CCMP3155)</name>
    <dbReference type="NCBI Taxonomy" id="1169540"/>
    <lineage>
        <taxon>Eukaryota</taxon>
        <taxon>Sar</taxon>
        <taxon>Alveolata</taxon>
        <taxon>Colpodellida</taxon>
        <taxon>Vitrellaceae</taxon>
        <taxon>Vitrella</taxon>
    </lineage>
</organism>
<dbReference type="InterPro" id="IPR017441">
    <property type="entry name" value="Protein_kinase_ATP_BS"/>
</dbReference>
<feature type="compositionally biased region" description="Polar residues" evidence="11">
    <location>
        <begin position="56"/>
        <end position="85"/>
    </location>
</feature>
<dbReference type="PhylomeDB" id="A0A0G4EWG0"/>
<dbReference type="InterPro" id="IPR011992">
    <property type="entry name" value="EF-hand-dom_pair"/>
</dbReference>
<dbReference type="OMA" id="DHPNIAF"/>
<feature type="domain" description="Protein kinase" evidence="12">
    <location>
        <begin position="159"/>
        <end position="415"/>
    </location>
</feature>
<dbReference type="GO" id="GO:0005524">
    <property type="term" value="F:ATP binding"/>
    <property type="evidence" value="ECO:0007669"/>
    <property type="project" value="UniProtKB-UniRule"/>
</dbReference>
<evidence type="ECO:0000313" key="14">
    <source>
        <dbReference type="EMBL" id="CEM02588.1"/>
    </source>
</evidence>
<dbReference type="STRING" id="1169540.A0A0G4EWG0"/>
<dbReference type="InterPro" id="IPR050205">
    <property type="entry name" value="CDPK_Ser/Thr_kinases"/>
</dbReference>
<evidence type="ECO:0000256" key="11">
    <source>
        <dbReference type="SAM" id="MobiDB-lite"/>
    </source>
</evidence>
<feature type="compositionally biased region" description="Low complexity" evidence="11">
    <location>
        <begin position="15"/>
        <end position="28"/>
    </location>
</feature>
<dbReference type="GO" id="GO:0005509">
    <property type="term" value="F:calcium ion binding"/>
    <property type="evidence" value="ECO:0007669"/>
    <property type="project" value="InterPro"/>
</dbReference>
<dbReference type="Gene3D" id="1.10.510.10">
    <property type="entry name" value="Transferase(Phosphotransferase) domain 1"/>
    <property type="match status" value="1"/>
</dbReference>
<evidence type="ECO:0000256" key="7">
    <source>
        <dbReference type="ARBA" id="ARBA00022837"/>
    </source>
</evidence>
<keyword evidence="5 10" id="KW-0547">Nucleotide-binding</keyword>
<evidence type="ECO:0000256" key="2">
    <source>
        <dbReference type="ARBA" id="ARBA00011245"/>
    </source>
</evidence>
<dbReference type="SUPFAM" id="SSF56112">
    <property type="entry name" value="Protein kinase-like (PK-like)"/>
    <property type="match status" value="1"/>
</dbReference>
<dbReference type="Pfam" id="PF00069">
    <property type="entry name" value="Pkinase"/>
    <property type="match status" value="1"/>
</dbReference>
<dbReference type="Gene3D" id="1.10.238.10">
    <property type="entry name" value="EF-hand"/>
    <property type="match status" value="2"/>
</dbReference>
<gene>
    <name evidence="14" type="ORF">Vbra_13705</name>
</gene>
<feature type="binding site" evidence="10">
    <location>
        <position position="188"/>
    </location>
    <ligand>
        <name>ATP</name>
        <dbReference type="ChEBI" id="CHEBI:30616"/>
    </ligand>
</feature>
<keyword evidence="3" id="KW-0723">Serine/threonine-protein kinase</keyword>
<dbReference type="AlphaFoldDB" id="A0A0G4EWG0"/>
<dbReference type="FunFam" id="1.10.510.10:FF:000571">
    <property type="entry name" value="Maternal embryonic leucine zipper kinase"/>
    <property type="match status" value="1"/>
</dbReference>
<dbReference type="GO" id="GO:0004674">
    <property type="term" value="F:protein serine/threonine kinase activity"/>
    <property type="evidence" value="ECO:0007669"/>
    <property type="project" value="UniProtKB-KW"/>
</dbReference>
<evidence type="ECO:0000256" key="10">
    <source>
        <dbReference type="PROSITE-ProRule" id="PRU10141"/>
    </source>
</evidence>
<dbReference type="InterPro" id="IPR002048">
    <property type="entry name" value="EF_hand_dom"/>
</dbReference>
<dbReference type="InterPro" id="IPR018247">
    <property type="entry name" value="EF_Hand_1_Ca_BS"/>
</dbReference>
<proteinExistence type="inferred from homology"/>
<feature type="domain" description="EF-hand" evidence="13">
    <location>
        <begin position="530"/>
        <end position="565"/>
    </location>
</feature>
<feature type="region of interest" description="Disordered" evidence="11">
    <location>
        <begin position="1"/>
        <end position="137"/>
    </location>
</feature>
<evidence type="ECO:0000259" key="13">
    <source>
        <dbReference type="PROSITE" id="PS50222"/>
    </source>
</evidence>
<keyword evidence="4" id="KW-0808">Transferase</keyword>
<name>A0A0G4EWG0_VITBC</name>
<dbReference type="EMBL" id="CDMY01000330">
    <property type="protein sequence ID" value="CEM02588.1"/>
    <property type="molecule type" value="Genomic_DNA"/>
</dbReference>
<dbReference type="Gene3D" id="3.30.200.20">
    <property type="entry name" value="Phosphorylase Kinase, domain 1"/>
    <property type="match status" value="1"/>
</dbReference>
<feature type="domain" description="EF-hand" evidence="13">
    <location>
        <begin position="459"/>
        <end position="494"/>
    </location>
</feature>